<organism evidence="10 11">
    <name type="scientific">Acrobeloides nanus</name>
    <dbReference type="NCBI Taxonomy" id="290746"/>
    <lineage>
        <taxon>Eukaryota</taxon>
        <taxon>Metazoa</taxon>
        <taxon>Ecdysozoa</taxon>
        <taxon>Nematoda</taxon>
        <taxon>Chromadorea</taxon>
        <taxon>Rhabditida</taxon>
        <taxon>Tylenchina</taxon>
        <taxon>Cephalobomorpha</taxon>
        <taxon>Cephaloboidea</taxon>
        <taxon>Cephalobidae</taxon>
        <taxon>Acrobeloides</taxon>
    </lineage>
</organism>
<dbReference type="InterPro" id="IPR016286">
    <property type="entry name" value="FUC_metazoa-typ"/>
</dbReference>
<dbReference type="InterPro" id="IPR031919">
    <property type="entry name" value="Fucosidase_C"/>
</dbReference>
<dbReference type="PANTHER" id="PTHR10030:SF37">
    <property type="entry name" value="ALPHA-L-FUCOSIDASE-RELATED"/>
    <property type="match status" value="1"/>
</dbReference>
<evidence type="ECO:0000256" key="1">
    <source>
        <dbReference type="ARBA" id="ARBA00004071"/>
    </source>
</evidence>
<dbReference type="SMART" id="SM00812">
    <property type="entry name" value="Alpha_L_fucos"/>
    <property type="match status" value="1"/>
</dbReference>
<keyword evidence="6" id="KW-0326">Glycosidase</keyword>
<evidence type="ECO:0000259" key="9">
    <source>
        <dbReference type="Pfam" id="PF16757"/>
    </source>
</evidence>
<dbReference type="AlphaFoldDB" id="A0A914ER20"/>
<reference evidence="11" key="1">
    <citation type="submission" date="2022-11" db="UniProtKB">
        <authorList>
            <consortium name="WormBaseParasite"/>
        </authorList>
    </citation>
    <scope>IDENTIFICATION</scope>
</reference>
<dbReference type="Gene3D" id="2.60.40.1180">
    <property type="entry name" value="Golgi alpha-mannosidase II"/>
    <property type="match status" value="1"/>
</dbReference>
<proteinExistence type="inferred from homology"/>
<evidence type="ECO:0000256" key="4">
    <source>
        <dbReference type="ARBA" id="ARBA00022729"/>
    </source>
</evidence>
<dbReference type="Gene3D" id="3.20.20.80">
    <property type="entry name" value="Glycosidases"/>
    <property type="match status" value="1"/>
</dbReference>
<dbReference type="InterPro" id="IPR013780">
    <property type="entry name" value="Glyco_hydro_b"/>
</dbReference>
<dbReference type="SUPFAM" id="SSF51445">
    <property type="entry name" value="(Trans)glycosidases"/>
    <property type="match status" value="1"/>
</dbReference>
<evidence type="ECO:0000256" key="7">
    <source>
        <dbReference type="SAM" id="MobiDB-lite"/>
    </source>
</evidence>
<evidence type="ECO:0000313" key="11">
    <source>
        <dbReference type="WBParaSite" id="ACRNAN_scaffold955.g31978.t1"/>
    </source>
</evidence>
<dbReference type="Pfam" id="PF01120">
    <property type="entry name" value="Alpha_L_fucos"/>
    <property type="match status" value="1"/>
</dbReference>
<accession>A0A914ER20</accession>
<evidence type="ECO:0000256" key="5">
    <source>
        <dbReference type="ARBA" id="ARBA00022801"/>
    </source>
</evidence>
<feature type="region of interest" description="Disordered" evidence="7">
    <location>
        <begin position="259"/>
        <end position="305"/>
    </location>
</feature>
<dbReference type="GO" id="GO:0016139">
    <property type="term" value="P:glycoside catabolic process"/>
    <property type="evidence" value="ECO:0007669"/>
    <property type="project" value="TreeGrafter"/>
</dbReference>
<dbReference type="Proteomes" id="UP000887540">
    <property type="component" value="Unplaced"/>
</dbReference>
<keyword evidence="4" id="KW-0732">Signal</keyword>
<dbReference type="InterPro" id="IPR017853">
    <property type="entry name" value="GH"/>
</dbReference>
<protein>
    <recommendedName>
        <fullName evidence="3">alpha-L-fucosidase</fullName>
        <ecNumber evidence="3">3.2.1.51</ecNumber>
    </recommendedName>
</protein>
<keyword evidence="10" id="KW-1185">Reference proteome</keyword>
<evidence type="ECO:0000256" key="3">
    <source>
        <dbReference type="ARBA" id="ARBA00012662"/>
    </source>
</evidence>
<evidence type="ECO:0000259" key="8">
    <source>
        <dbReference type="Pfam" id="PF01120"/>
    </source>
</evidence>
<feature type="compositionally biased region" description="Low complexity" evidence="7">
    <location>
        <begin position="273"/>
        <end position="292"/>
    </location>
</feature>
<dbReference type="EC" id="3.2.1.51" evidence="3"/>
<sequence length="334" mass="36902">MKDLLCGLVMSHGIGMLLIPVKDTVVVNDRWGKECRCKHGGYYSCNDRFFPGTLQHHKWEDNDTVDKYSWGYRRTMRFDDTQPLSYLISRLVIVIATGGNYLVNIGPDANGRILPIFEERLRDLGSFVNTHSEAIFATKPWIYQNDSATWYTSQVRNNATLDPYRLYNNQTQANTIIYAFALQWPDDNLVNLTHVIPTSNTTVNLFSTKGFIQLPWTQPFALGGGIQVNISSISLVLFPCKEAFAFKIEYAADQNAPSGLDTSSTVPSAVPPTTASNGGTTNNSSTSSAQNNPGSSPSTQAQNSTTSVPKSAIKINSGLVSFSIILFYVLKIVF</sequence>
<dbReference type="GO" id="GO:0005764">
    <property type="term" value="C:lysosome"/>
    <property type="evidence" value="ECO:0007669"/>
    <property type="project" value="TreeGrafter"/>
</dbReference>
<dbReference type="PANTHER" id="PTHR10030">
    <property type="entry name" value="ALPHA-L-FUCOSIDASE"/>
    <property type="match status" value="1"/>
</dbReference>
<dbReference type="InterPro" id="IPR057739">
    <property type="entry name" value="Glyco_hydro_29_N"/>
</dbReference>
<dbReference type="Pfam" id="PF16757">
    <property type="entry name" value="Fucosidase_C"/>
    <property type="match status" value="1"/>
</dbReference>
<dbReference type="InterPro" id="IPR000933">
    <property type="entry name" value="Glyco_hydro_29"/>
</dbReference>
<feature type="domain" description="Alpha-L-fucosidase C-terminal" evidence="9">
    <location>
        <begin position="167"/>
        <end position="249"/>
    </location>
</feature>
<feature type="domain" description="Glycoside hydrolase family 29 N-terminal" evidence="8">
    <location>
        <begin position="20"/>
        <end position="133"/>
    </location>
</feature>
<dbReference type="PRINTS" id="PR00741">
    <property type="entry name" value="GLHYDRLASE29"/>
</dbReference>
<evidence type="ECO:0000313" key="10">
    <source>
        <dbReference type="Proteomes" id="UP000887540"/>
    </source>
</evidence>
<keyword evidence="5" id="KW-0378">Hydrolase</keyword>
<dbReference type="WBParaSite" id="ACRNAN_scaffold955.g31978.t1">
    <property type="protein sequence ID" value="ACRNAN_scaffold955.g31978.t1"/>
    <property type="gene ID" value="ACRNAN_scaffold955.g31978"/>
</dbReference>
<dbReference type="GO" id="GO:0004560">
    <property type="term" value="F:alpha-L-fucosidase activity"/>
    <property type="evidence" value="ECO:0007669"/>
    <property type="project" value="UniProtKB-EC"/>
</dbReference>
<comment type="function">
    <text evidence="1">Alpha-L-fucosidase is responsible for hydrolyzing the alpha-1,6-linked fucose joined to the reducing-end N-acetylglucosamine of the carbohydrate moieties of glycoproteins.</text>
</comment>
<evidence type="ECO:0000256" key="2">
    <source>
        <dbReference type="ARBA" id="ARBA00007951"/>
    </source>
</evidence>
<name>A0A914ER20_9BILA</name>
<dbReference type="GO" id="GO:0006004">
    <property type="term" value="P:fucose metabolic process"/>
    <property type="evidence" value="ECO:0007669"/>
    <property type="project" value="InterPro"/>
</dbReference>
<feature type="compositionally biased region" description="Polar residues" evidence="7">
    <location>
        <begin position="293"/>
        <end position="305"/>
    </location>
</feature>
<evidence type="ECO:0000256" key="6">
    <source>
        <dbReference type="ARBA" id="ARBA00023295"/>
    </source>
</evidence>
<comment type="similarity">
    <text evidence="2">Belongs to the glycosyl hydrolase 29 family.</text>
</comment>